<dbReference type="PANTHER" id="PTHR11741">
    <property type="entry name" value="ELONGATION FACTOR TS"/>
    <property type="match status" value="1"/>
</dbReference>
<dbReference type="HAMAP" id="MF_00050">
    <property type="entry name" value="EF_Ts"/>
    <property type="match status" value="1"/>
</dbReference>
<evidence type="ECO:0000256" key="5">
    <source>
        <dbReference type="HAMAP-Rule" id="MF_00050"/>
    </source>
</evidence>
<feature type="region of interest" description="Involved in Mg(2+) ion dislocation from EF-Tu" evidence="5">
    <location>
        <begin position="81"/>
        <end position="84"/>
    </location>
</feature>
<comment type="caution">
    <text evidence="7">The sequence shown here is derived from an EMBL/GenBank/DDBJ whole genome shotgun (WGS) entry which is preliminary data.</text>
</comment>
<evidence type="ECO:0000256" key="3">
    <source>
        <dbReference type="ARBA" id="ARBA00022768"/>
    </source>
</evidence>
<dbReference type="AlphaFoldDB" id="A0A0E9LV24"/>
<dbReference type="SUPFAM" id="SSF46934">
    <property type="entry name" value="UBA-like"/>
    <property type="match status" value="1"/>
</dbReference>
<comment type="function">
    <text evidence="5">Associates with the EF-Tu.GDP complex and induces the exchange of GDP to GTP. It remains bound to the aminoacyl-tRNA.EF-Tu.GTP complex up to the GTP hydrolysis stage on the ribosome.</text>
</comment>
<evidence type="ECO:0000313" key="7">
    <source>
        <dbReference type="EMBL" id="GAO29422.1"/>
    </source>
</evidence>
<dbReference type="EMBL" id="BAZW01000008">
    <property type="protein sequence ID" value="GAO29422.1"/>
    <property type="molecule type" value="Genomic_DNA"/>
</dbReference>
<dbReference type="STRING" id="1236989.JCM15548_11604"/>
<evidence type="ECO:0000256" key="4">
    <source>
        <dbReference type="ARBA" id="ARBA00022917"/>
    </source>
</evidence>
<comment type="similarity">
    <text evidence="1 5">Belongs to the EF-Ts family.</text>
</comment>
<dbReference type="Gene3D" id="1.10.286.20">
    <property type="match status" value="1"/>
</dbReference>
<dbReference type="FunFam" id="1.10.8.10:FF:000001">
    <property type="entry name" value="Elongation factor Ts"/>
    <property type="match status" value="1"/>
</dbReference>
<dbReference type="InterPro" id="IPR014039">
    <property type="entry name" value="Transl_elong_EFTs/EF1B_dimer"/>
</dbReference>
<keyword evidence="5" id="KW-0963">Cytoplasm</keyword>
<dbReference type="CDD" id="cd14275">
    <property type="entry name" value="UBA_EF-Ts"/>
    <property type="match status" value="1"/>
</dbReference>
<evidence type="ECO:0000256" key="1">
    <source>
        <dbReference type="ARBA" id="ARBA00005532"/>
    </source>
</evidence>
<dbReference type="InterPro" id="IPR018101">
    <property type="entry name" value="Transl_elong_Ts_CS"/>
</dbReference>
<dbReference type="RefSeq" id="WP_062123711.1">
    <property type="nucleotide sequence ID" value="NZ_BAZW01000008.1"/>
</dbReference>
<dbReference type="InterPro" id="IPR036402">
    <property type="entry name" value="EF-Ts_dimer_sf"/>
</dbReference>
<proteinExistence type="inferred from homology"/>
<dbReference type="Gene3D" id="3.30.479.20">
    <property type="entry name" value="Elongation factor Ts, dimerisation domain"/>
    <property type="match status" value="2"/>
</dbReference>
<dbReference type="Gene3D" id="1.10.8.10">
    <property type="entry name" value="DNA helicase RuvA subunit, C-terminal domain"/>
    <property type="match status" value="1"/>
</dbReference>
<evidence type="ECO:0000313" key="8">
    <source>
        <dbReference type="Proteomes" id="UP000032900"/>
    </source>
</evidence>
<keyword evidence="3 5" id="KW-0251">Elongation factor</keyword>
<feature type="domain" description="Translation elongation factor EFTs/EF1B dimerisation" evidence="6">
    <location>
        <begin position="73"/>
        <end position="273"/>
    </location>
</feature>
<dbReference type="GO" id="GO:0003746">
    <property type="term" value="F:translation elongation factor activity"/>
    <property type="evidence" value="ECO:0007669"/>
    <property type="project" value="UniProtKB-UniRule"/>
</dbReference>
<organism evidence="7 8">
    <name type="scientific">Geofilum rubicundum JCM 15548</name>
    <dbReference type="NCBI Taxonomy" id="1236989"/>
    <lineage>
        <taxon>Bacteria</taxon>
        <taxon>Pseudomonadati</taxon>
        <taxon>Bacteroidota</taxon>
        <taxon>Bacteroidia</taxon>
        <taxon>Marinilabiliales</taxon>
        <taxon>Marinilabiliaceae</taxon>
        <taxon>Geofilum</taxon>
    </lineage>
</organism>
<accession>A0A0E9LV24</accession>
<evidence type="ECO:0000259" key="6">
    <source>
        <dbReference type="Pfam" id="PF00889"/>
    </source>
</evidence>
<keyword evidence="8" id="KW-1185">Reference proteome</keyword>
<dbReference type="InterPro" id="IPR009060">
    <property type="entry name" value="UBA-like_sf"/>
</dbReference>
<dbReference type="SUPFAM" id="SSF54713">
    <property type="entry name" value="Elongation factor Ts (EF-Ts), dimerisation domain"/>
    <property type="match status" value="1"/>
</dbReference>
<dbReference type="OrthoDB" id="9808348at2"/>
<name>A0A0E9LV24_9BACT</name>
<comment type="subcellular location">
    <subcellularLocation>
        <location evidence="5">Cytoplasm</location>
    </subcellularLocation>
</comment>
<sequence length="275" mass="29819">MAISAADVSKLRKTTGAGMMDCKNALAEADGDFDKAIDIIRKKGQAIANKRADREATEGVVLSSVSADGKKGALMVLNCETDFVAKNESFIALAESILNLALNSDAKSVDDVKELQLNGVAVKDVITEQIGVIGEKLDMPYYDVVNAETVVAYIHPGNKLATLVGLNQAGVDVQIGRDVAMQVAAMNPVSVDRDSVPQEVIDKELEIAKDLTRQEGKPEDMVEKIAMGRLSKFFKESTLLDQVFVKDGKISIREHLQKTDKGLTVTEFKRYSLSN</sequence>
<dbReference type="Pfam" id="PF00889">
    <property type="entry name" value="EF_TS"/>
    <property type="match status" value="1"/>
</dbReference>
<keyword evidence="4 5" id="KW-0648">Protein biosynthesis</keyword>
<reference evidence="7 8" key="1">
    <citation type="journal article" date="2015" name="Microbes Environ.">
        <title>Distribution and evolution of nitrogen fixation genes in the phylum bacteroidetes.</title>
        <authorList>
            <person name="Inoue J."/>
            <person name="Oshima K."/>
            <person name="Suda W."/>
            <person name="Sakamoto M."/>
            <person name="Iino T."/>
            <person name="Noda S."/>
            <person name="Hongoh Y."/>
            <person name="Hattori M."/>
            <person name="Ohkuma M."/>
        </authorList>
    </citation>
    <scope>NUCLEOTIDE SEQUENCE [LARGE SCALE GENOMIC DNA]</scope>
    <source>
        <strain evidence="7">JCM 15548</strain>
    </source>
</reference>
<evidence type="ECO:0000256" key="2">
    <source>
        <dbReference type="ARBA" id="ARBA00016956"/>
    </source>
</evidence>
<protein>
    <recommendedName>
        <fullName evidence="2 5">Elongation factor Ts</fullName>
        <shortName evidence="5">EF-Ts</shortName>
    </recommendedName>
</protein>
<dbReference type="NCBIfam" id="TIGR00116">
    <property type="entry name" value="tsf"/>
    <property type="match status" value="1"/>
</dbReference>
<dbReference type="PANTHER" id="PTHR11741:SF0">
    <property type="entry name" value="ELONGATION FACTOR TS, MITOCHONDRIAL"/>
    <property type="match status" value="1"/>
</dbReference>
<dbReference type="PROSITE" id="PS01126">
    <property type="entry name" value="EF_TS_1"/>
    <property type="match status" value="1"/>
</dbReference>
<gene>
    <name evidence="5" type="primary">tsf</name>
    <name evidence="7" type="ORF">JCM15548_11604</name>
</gene>
<dbReference type="FunFam" id="1.10.286.20:FF:000001">
    <property type="entry name" value="Elongation factor Ts"/>
    <property type="match status" value="1"/>
</dbReference>
<dbReference type="Proteomes" id="UP000032900">
    <property type="component" value="Unassembled WGS sequence"/>
</dbReference>
<dbReference type="InterPro" id="IPR001816">
    <property type="entry name" value="Transl_elong_EFTs/EF1B"/>
</dbReference>
<dbReference type="GO" id="GO:0005737">
    <property type="term" value="C:cytoplasm"/>
    <property type="evidence" value="ECO:0007669"/>
    <property type="project" value="UniProtKB-SubCell"/>
</dbReference>